<dbReference type="Proteomes" id="UP000094197">
    <property type="component" value="Chromosome 1"/>
</dbReference>
<keyword evidence="2" id="KW-1185">Reference proteome</keyword>
<dbReference type="EMBL" id="CP015217">
    <property type="protein sequence ID" value="AOP33378.1"/>
    <property type="molecule type" value="Genomic_DNA"/>
</dbReference>
<evidence type="ECO:0000313" key="1">
    <source>
        <dbReference type="EMBL" id="AOP33378.1"/>
    </source>
</evidence>
<sequence>MFFHSEIGVEESLIFLFPLIRSKKKNSHSILLTSPYLNSTFYFFRIPFGNKIQNEERFFFECDSNETSSYQNPRLLFIVEWI</sequence>
<organism evidence="1 2">
    <name type="scientific">Leptospira tipperaryensis</name>
    <dbReference type="NCBI Taxonomy" id="2564040"/>
    <lineage>
        <taxon>Bacteria</taxon>
        <taxon>Pseudomonadati</taxon>
        <taxon>Spirochaetota</taxon>
        <taxon>Spirochaetia</taxon>
        <taxon>Leptospirales</taxon>
        <taxon>Leptospiraceae</taxon>
        <taxon>Leptospira</taxon>
    </lineage>
</organism>
<evidence type="ECO:0000313" key="2">
    <source>
        <dbReference type="Proteomes" id="UP000094197"/>
    </source>
</evidence>
<dbReference type="AlphaFoldDB" id="A0A1D7UUZ9"/>
<dbReference type="KEGG" id="laj:A0128_05675"/>
<protein>
    <submittedName>
        <fullName evidence="1">Uncharacterized protein</fullName>
    </submittedName>
</protein>
<accession>A0A1D7UUZ9</accession>
<reference evidence="1 2" key="1">
    <citation type="submission" date="2016-04" db="EMBL/GenBank/DDBJ databases">
        <title>Complete genome seqeunce of Leptospira alstonii serovar Room22.</title>
        <authorList>
            <person name="Nally J.E."/>
            <person name="Bayles D.O."/>
            <person name="Hurley D."/>
            <person name="Fanning S."/>
            <person name="McMahon B.J."/>
            <person name="Arent Z."/>
        </authorList>
    </citation>
    <scope>NUCLEOTIDE SEQUENCE [LARGE SCALE GENOMIC DNA]</scope>
    <source>
        <strain evidence="1 2">GWTS #1</strain>
    </source>
</reference>
<gene>
    <name evidence="1" type="ORF">A0128_05675</name>
</gene>
<name>A0A1D7UUZ9_9LEPT</name>
<proteinExistence type="predicted"/>